<reference evidence="1" key="1">
    <citation type="submission" date="2021-03" db="EMBL/GenBank/DDBJ databases">
        <title>Chromosome level genome of the anhydrobiotic midge Polypedilum vanderplanki.</title>
        <authorList>
            <person name="Yoshida Y."/>
            <person name="Kikawada T."/>
            <person name="Gusev O."/>
        </authorList>
    </citation>
    <scope>NUCLEOTIDE SEQUENCE</scope>
    <source>
        <strain evidence="1">NIAS01</strain>
        <tissue evidence="1">Whole body or cell culture</tissue>
    </source>
</reference>
<sequence>MGKNIKLTANDTKNTLSSVKKTKAPKTVLVKNVTDYWPVLSEENILKVFKILNLYLSDESNKKNFTIGLESTLRHLKSSLSLNSTLLAIADEISPKWFGKHLISMAFAKNPNIKIIILPKMKDHTKKLLNVPAIVWSLKNSDVLNEFYRNLNIQNELLKHYHTIKPAMNVSIKKKKKIVKSTTSEIIHLKKLSSSPTFIPNKEKEEESTIMEFEDNSDFISLSKFDDPSLVNKSSPMPAYRPLKVNKIIGNLLRKGK</sequence>
<accession>A0A9J6BTQ6</accession>
<gene>
    <name evidence="1" type="ORF">PVAND_003170</name>
</gene>
<dbReference type="Proteomes" id="UP001107558">
    <property type="component" value="Chromosome 3"/>
</dbReference>
<comment type="caution">
    <text evidence="1">The sequence shown here is derived from an EMBL/GenBank/DDBJ whole genome shotgun (WGS) entry which is preliminary data.</text>
</comment>
<dbReference type="AlphaFoldDB" id="A0A9J6BTQ6"/>
<organism evidence="1 2">
    <name type="scientific">Polypedilum vanderplanki</name>
    <name type="common">Sleeping chironomid midge</name>
    <dbReference type="NCBI Taxonomy" id="319348"/>
    <lineage>
        <taxon>Eukaryota</taxon>
        <taxon>Metazoa</taxon>
        <taxon>Ecdysozoa</taxon>
        <taxon>Arthropoda</taxon>
        <taxon>Hexapoda</taxon>
        <taxon>Insecta</taxon>
        <taxon>Pterygota</taxon>
        <taxon>Neoptera</taxon>
        <taxon>Endopterygota</taxon>
        <taxon>Diptera</taxon>
        <taxon>Nematocera</taxon>
        <taxon>Chironomoidea</taxon>
        <taxon>Chironomidae</taxon>
        <taxon>Chironominae</taxon>
        <taxon>Polypedilum</taxon>
        <taxon>Polypedilum</taxon>
    </lineage>
</organism>
<evidence type="ECO:0000313" key="1">
    <source>
        <dbReference type="EMBL" id="KAG5673096.1"/>
    </source>
</evidence>
<dbReference type="OrthoDB" id="10449601at2759"/>
<evidence type="ECO:0000313" key="2">
    <source>
        <dbReference type="Proteomes" id="UP001107558"/>
    </source>
</evidence>
<dbReference type="EMBL" id="JADBJN010000003">
    <property type="protein sequence ID" value="KAG5673096.1"/>
    <property type="molecule type" value="Genomic_DNA"/>
</dbReference>
<name>A0A9J6BTQ6_POLVA</name>
<protein>
    <submittedName>
        <fullName evidence="1">Uncharacterized protein</fullName>
    </submittedName>
</protein>
<keyword evidence="2" id="KW-1185">Reference proteome</keyword>
<proteinExistence type="predicted"/>